<evidence type="ECO:0000313" key="2">
    <source>
        <dbReference type="Proteomes" id="UP001430396"/>
    </source>
</evidence>
<reference evidence="1" key="1">
    <citation type="submission" date="2021-02" db="EMBL/GenBank/DDBJ databases">
        <title>Copper resistance gene diversity in local Xanthomonas species at agrochemical polluted sites in Trinidad, Trinidad and Tobago.</title>
        <authorList>
            <person name="Ramnarine S.D.B.J."/>
            <person name="Ramsubhag A."/>
            <person name="Jayaraman J."/>
        </authorList>
    </citation>
    <scope>NUCLEOTIDE SEQUENCE</scope>
    <source>
        <strain evidence="1">CaNP6A</strain>
    </source>
</reference>
<name>A0ABS8NUS5_9XANT</name>
<proteinExistence type="predicted"/>
<protein>
    <submittedName>
        <fullName evidence="1">AHH domain-containing protein</fullName>
    </submittedName>
</protein>
<sequence>MAKRTIFQEHHIAEKQTVRNSRLLEVLQEADYFKIDSQRNLIYMPSDPELARAIGISPHSGGPIRDYQDGTISRLRRLSQTLDGQLAISGDPDAIARIAPKVDRLVDTMRVGLVNADLYTNAPVGMVADDMRPGINAFFKGTPSYEKMLALQIDAVPTLKRPELGWSSIVHSEQRVTSTLQYVEQSTSNLTKGGDPEIGRNSLSQAIAQAHAAGRLTLSDQGILQVENVLGEEAARSLRILPGQRGFATAELLAGDLSAGQALRSAGLFATAADTVMTGQRATRLLGQDNPLAAQSELAHFAGRNIGGWAGGTAAAYALGSSGAGPMVLIAADAYFMTKAGEKAAELLDNRAIYTQTDREGTQWSFNGTAWARDGRADTSNDG</sequence>
<gene>
    <name evidence="1" type="ORF">JWH11_10390</name>
</gene>
<feature type="non-terminal residue" evidence="1">
    <location>
        <position position="383"/>
    </location>
</feature>
<comment type="caution">
    <text evidence="1">The sequence shown here is derived from an EMBL/GenBank/DDBJ whole genome shotgun (WGS) entry which is preliminary data.</text>
</comment>
<evidence type="ECO:0000313" key="1">
    <source>
        <dbReference type="EMBL" id="MCD0266831.1"/>
    </source>
</evidence>
<accession>A0ABS8NUS5</accession>
<keyword evidence="2" id="KW-1185">Reference proteome</keyword>
<dbReference type="Proteomes" id="UP001430396">
    <property type="component" value="Unassembled WGS sequence"/>
</dbReference>
<organism evidence="1 2">
    <name type="scientific">Xanthomonas melonis</name>
    <dbReference type="NCBI Taxonomy" id="56456"/>
    <lineage>
        <taxon>Bacteria</taxon>
        <taxon>Pseudomonadati</taxon>
        <taxon>Pseudomonadota</taxon>
        <taxon>Gammaproteobacteria</taxon>
        <taxon>Lysobacterales</taxon>
        <taxon>Lysobacteraceae</taxon>
        <taxon>Xanthomonas</taxon>
    </lineage>
</organism>
<dbReference type="EMBL" id="JAFFQI010000191">
    <property type="protein sequence ID" value="MCD0266831.1"/>
    <property type="molecule type" value="Genomic_DNA"/>
</dbReference>